<feature type="region of interest" description="Disordered" evidence="1">
    <location>
        <begin position="107"/>
        <end position="154"/>
    </location>
</feature>
<keyword evidence="2" id="KW-0812">Transmembrane</keyword>
<dbReference type="RefSeq" id="WP_174652733.1">
    <property type="nucleotide sequence ID" value="NZ_JAKRVX010000001.1"/>
</dbReference>
<dbReference type="AlphaFoldDB" id="A0AAE3FV38"/>
<evidence type="ECO:0000256" key="1">
    <source>
        <dbReference type="SAM" id="MobiDB-lite"/>
    </source>
</evidence>
<evidence type="ECO:0000313" key="3">
    <source>
        <dbReference type="EMBL" id="MCL9815736.1"/>
    </source>
</evidence>
<accession>A0AAE3FV38</accession>
<proteinExistence type="predicted"/>
<dbReference type="EMBL" id="JAKRVX010000001">
    <property type="protein sequence ID" value="MCL9815736.1"/>
    <property type="molecule type" value="Genomic_DNA"/>
</dbReference>
<feature type="transmembrane region" description="Helical" evidence="2">
    <location>
        <begin position="41"/>
        <end position="63"/>
    </location>
</feature>
<reference evidence="3" key="2">
    <citation type="submission" date="2022-02" db="EMBL/GenBank/DDBJ databases">
        <authorList>
            <person name="Elcheninov A.G."/>
            <person name="Sorokin D.Y."/>
            <person name="Kublanov I.V."/>
        </authorList>
    </citation>
    <scope>NUCLEOTIDE SEQUENCE</scope>
    <source>
        <strain evidence="3">AArc-St2</strain>
    </source>
</reference>
<protein>
    <submittedName>
        <fullName evidence="3">Uncharacterized protein</fullName>
    </submittedName>
</protein>
<sequence>MFEDQPKGLLYVALSLLGVTVLIHFIGGLSELYQVLTSDGIAGYTVLMLLGGALPLIVLSAMLSGMLQPSVTYLILSMMMVLYIATYADVHVFGMLESTIGVDLHTHDHSEHSHDSSTHNGDDHGHDHNGHDDDHAHDHNDHDSGHRHGHDDDGIGSVISHLQDDFVALAAKVSEGGAAVVFAILAIKTR</sequence>
<evidence type="ECO:0000256" key="2">
    <source>
        <dbReference type="SAM" id="Phobius"/>
    </source>
</evidence>
<organism evidence="3 4">
    <name type="scientific">Natronocalculus amylovorans</name>
    <dbReference type="NCBI Taxonomy" id="2917812"/>
    <lineage>
        <taxon>Archaea</taxon>
        <taxon>Methanobacteriati</taxon>
        <taxon>Methanobacteriota</taxon>
        <taxon>Stenosarchaea group</taxon>
        <taxon>Halobacteria</taxon>
        <taxon>Halobacteriales</taxon>
        <taxon>Haloferacaceae</taxon>
        <taxon>Natronocalculus</taxon>
    </lineage>
</organism>
<dbReference type="Proteomes" id="UP001203207">
    <property type="component" value="Unassembled WGS sequence"/>
</dbReference>
<name>A0AAE3FV38_9EURY</name>
<gene>
    <name evidence="3" type="ORF">AArcSt2_02165</name>
</gene>
<evidence type="ECO:0000313" key="4">
    <source>
        <dbReference type="Proteomes" id="UP001203207"/>
    </source>
</evidence>
<feature type="compositionally biased region" description="Basic and acidic residues" evidence="1">
    <location>
        <begin position="107"/>
        <end position="153"/>
    </location>
</feature>
<feature type="transmembrane region" description="Helical" evidence="2">
    <location>
        <begin position="9"/>
        <end position="29"/>
    </location>
</feature>
<comment type="caution">
    <text evidence="3">The sequence shown here is derived from an EMBL/GenBank/DDBJ whole genome shotgun (WGS) entry which is preliminary data.</text>
</comment>
<feature type="transmembrane region" description="Helical" evidence="2">
    <location>
        <begin position="70"/>
        <end position="88"/>
    </location>
</feature>
<keyword evidence="2" id="KW-0472">Membrane</keyword>
<keyword evidence="2" id="KW-1133">Transmembrane helix</keyword>
<reference evidence="3" key="1">
    <citation type="journal article" date="2022" name="Syst. Appl. Microbiol.">
        <title>Natronocalculus amylovorans gen. nov., sp. nov., and Natranaeroarchaeum aerophilus sp. nov., dominant culturable amylolytic natronoarchaea from hypersaline soda lakes in southwestern Siberia.</title>
        <authorList>
            <person name="Sorokin D.Y."/>
            <person name="Elcheninov A.G."/>
            <person name="Khizhniak T.V."/>
            <person name="Koenen M."/>
            <person name="Bale N.J."/>
            <person name="Damste J.S.S."/>
            <person name="Kublanov I.V."/>
        </authorList>
    </citation>
    <scope>NUCLEOTIDE SEQUENCE</scope>
    <source>
        <strain evidence="3">AArc-St2</strain>
    </source>
</reference>
<keyword evidence="4" id="KW-1185">Reference proteome</keyword>